<dbReference type="PRINTS" id="PR00344">
    <property type="entry name" value="BCTRLSENSOR"/>
</dbReference>
<evidence type="ECO:0000256" key="4">
    <source>
        <dbReference type="ARBA" id="ARBA00022679"/>
    </source>
</evidence>
<dbReference type="InterPro" id="IPR005467">
    <property type="entry name" value="His_kinase_dom"/>
</dbReference>
<keyword evidence="5" id="KW-0547">Nucleotide-binding</keyword>
<dbReference type="Pfam" id="PF13426">
    <property type="entry name" value="PAS_9"/>
    <property type="match status" value="2"/>
</dbReference>
<keyword evidence="9" id="KW-0902">Two-component regulatory system</keyword>
<dbReference type="OrthoDB" id="9815750at2"/>
<evidence type="ECO:0000256" key="2">
    <source>
        <dbReference type="ARBA" id="ARBA00012438"/>
    </source>
</evidence>
<dbReference type="AlphaFoldDB" id="A0A370GEY2"/>
<keyword evidence="6" id="KW-0418">Kinase</keyword>
<dbReference type="GO" id="GO:0000155">
    <property type="term" value="F:phosphorelay sensor kinase activity"/>
    <property type="evidence" value="ECO:0007669"/>
    <property type="project" value="InterPro"/>
</dbReference>
<dbReference type="SUPFAM" id="SSF47384">
    <property type="entry name" value="Homodimeric domain of signal transducing histidine kinase"/>
    <property type="match status" value="1"/>
</dbReference>
<keyword evidence="14" id="KW-1185">Reference proteome</keyword>
<gene>
    <name evidence="13" type="ORF">DFR59_10580</name>
</gene>
<dbReference type="PROSITE" id="PS50109">
    <property type="entry name" value="HIS_KIN"/>
    <property type="match status" value="1"/>
</dbReference>
<evidence type="ECO:0000259" key="12">
    <source>
        <dbReference type="PROSITE" id="PS50113"/>
    </source>
</evidence>
<dbReference type="SMART" id="SM00091">
    <property type="entry name" value="PAS"/>
    <property type="match status" value="3"/>
</dbReference>
<dbReference type="Gene3D" id="1.10.287.130">
    <property type="match status" value="1"/>
</dbReference>
<evidence type="ECO:0000256" key="9">
    <source>
        <dbReference type="ARBA" id="ARBA00023012"/>
    </source>
</evidence>
<dbReference type="InterPro" id="IPR003594">
    <property type="entry name" value="HATPase_dom"/>
</dbReference>
<feature type="domain" description="Histidine kinase" evidence="10">
    <location>
        <begin position="365"/>
        <end position="566"/>
    </location>
</feature>
<dbReference type="InterPro" id="IPR003661">
    <property type="entry name" value="HisK_dim/P_dom"/>
</dbReference>
<keyword evidence="8" id="KW-0749">Sporulation</keyword>
<protein>
    <recommendedName>
        <fullName evidence="2">histidine kinase</fullName>
        <ecNumber evidence="2">2.7.13.3</ecNumber>
    </recommendedName>
</protein>
<evidence type="ECO:0000256" key="3">
    <source>
        <dbReference type="ARBA" id="ARBA00022553"/>
    </source>
</evidence>
<dbReference type="InterPro" id="IPR036097">
    <property type="entry name" value="HisK_dim/P_sf"/>
</dbReference>
<comment type="caution">
    <text evidence="13">The sequence shown here is derived from an EMBL/GenBank/DDBJ whole genome shotgun (WGS) entry which is preliminary data.</text>
</comment>
<dbReference type="NCBIfam" id="TIGR00229">
    <property type="entry name" value="sensory_box"/>
    <property type="match status" value="1"/>
</dbReference>
<evidence type="ECO:0000256" key="5">
    <source>
        <dbReference type="ARBA" id="ARBA00022741"/>
    </source>
</evidence>
<dbReference type="InterPro" id="IPR000014">
    <property type="entry name" value="PAS"/>
</dbReference>
<dbReference type="Gene3D" id="3.30.565.10">
    <property type="entry name" value="Histidine kinase-like ATPase, C-terminal domain"/>
    <property type="match status" value="1"/>
</dbReference>
<dbReference type="Pfam" id="PF02518">
    <property type="entry name" value="HATPase_c"/>
    <property type="match status" value="1"/>
</dbReference>
<dbReference type="PROSITE" id="PS50112">
    <property type="entry name" value="PAS"/>
    <property type="match status" value="1"/>
</dbReference>
<keyword evidence="7" id="KW-0067">ATP-binding</keyword>
<dbReference type="CDD" id="cd00082">
    <property type="entry name" value="HisKA"/>
    <property type="match status" value="1"/>
</dbReference>
<dbReference type="FunFam" id="1.10.287.130:FF:000040">
    <property type="entry name" value="PAS domain-containing sensor histidine kinase"/>
    <property type="match status" value="1"/>
</dbReference>
<dbReference type="CDD" id="cd00130">
    <property type="entry name" value="PAS"/>
    <property type="match status" value="1"/>
</dbReference>
<dbReference type="InterPro" id="IPR035965">
    <property type="entry name" value="PAS-like_dom_sf"/>
</dbReference>
<evidence type="ECO:0000256" key="1">
    <source>
        <dbReference type="ARBA" id="ARBA00000085"/>
    </source>
</evidence>
<dbReference type="PROSITE" id="PS50113">
    <property type="entry name" value="PAC"/>
    <property type="match status" value="1"/>
</dbReference>
<dbReference type="InterPro" id="IPR000700">
    <property type="entry name" value="PAS-assoc_C"/>
</dbReference>
<dbReference type="InterPro" id="IPR004358">
    <property type="entry name" value="Sig_transdc_His_kin-like_C"/>
</dbReference>
<dbReference type="InterPro" id="IPR036890">
    <property type="entry name" value="HATPase_C_sf"/>
</dbReference>
<dbReference type="Pfam" id="PF00512">
    <property type="entry name" value="HisKA"/>
    <property type="match status" value="1"/>
</dbReference>
<dbReference type="SUPFAM" id="SSF55874">
    <property type="entry name" value="ATPase domain of HSP90 chaperone/DNA topoisomerase II/histidine kinase"/>
    <property type="match status" value="1"/>
</dbReference>
<dbReference type="PANTHER" id="PTHR43065:SF34">
    <property type="entry name" value="SPORULATION KINASE A"/>
    <property type="match status" value="1"/>
</dbReference>
<reference evidence="13 14" key="1">
    <citation type="submission" date="2018-07" db="EMBL/GenBank/DDBJ databases">
        <title>Genomic Encyclopedia of Type Strains, Phase IV (KMG-IV): sequencing the most valuable type-strain genomes for metagenomic binning, comparative biology and taxonomic classification.</title>
        <authorList>
            <person name="Goeker M."/>
        </authorList>
    </citation>
    <scope>NUCLEOTIDE SEQUENCE [LARGE SCALE GENOMIC DNA]</scope>
    <source>
        <strain evidence="13 14">DSM 25281</strain>
    </source>
</reference>
<dbReference type="GO" id="GO:0030435">
    <property type="term" value="P:sporulation resulting in formation of a cellular spore"/>
    <property type="evidence" value="ECO:0007669"/>
    <property type="project" value="UniProtKB-KW"/>
</dbReference>
<feature type="domain" description="PAS" evidence="11">
    <location>
        <begin position="223"/>
        <end position="274"/>
    </location>
</feature>
<keyword evidence="4" id="KW-0808">Transferase</keyword>
<evidence type="ECO:0000313" key="13">
    <source>
        <dbReference type="EMBL" id="RDI42241.1"/>
    </source>
</evidence>
<dbReference type="RefSeq" id="WP_114745631.1">
    <property type="nucleotide sequence ID" value="NZ_QQAY01000005.1"/>
</dbReference>
<evidence type="ECO:0000256" key="8">
    <source>
        <dbReference type="ARBA" id="ARBA00022969"/>
    </source>
</evidence>
<comment type="catalytic activity">
    <reaction evidence="1">
        <text>ATP + protein L-histidine = ADP + protein N-phospho-L-histidine.</text>
        <dbReference type="EC" id="2.7.13.3"/>
    </reaction>
</comment>
<dbReference type="EMBL" id="QQAY01000005">
    <property type="protein sequence ID" value="RDI42241.1"/>
    <property type="molecule type" value="Genomic_DNA"/>
</dbReference>
<dbReference type="Proteomes" id="UP000255326">
    <property type="component" value="Unassembled WGS sequence"/>
</dbReference>
<feature type="domain" description="PAC" evidence="12">
    <location>
        <begin position="300"/>
        <end position="352"/>
    </location>
</feature>
<dbReference type="CDD" id="cd00075">
    <property type="entry name" value="HATPase"/>
    <property type="match status" value="1"/>
</dbReference>
<evidence type="ECO:0000259" key="11">
    <source>
        <dbReference type="PROSITE" id="PS50112"/>
    </source>
</evidence>
<accession>A0A370GEY2</accession>
<dbReference type="Gene3D" id="3.30.450.20">
    <property type="entry name" value="PAS domain"/>
    <property type="match status" value="2"/>
</dbReference>
<evidence type="ECO:0000256" key="7">
    <source>
        <dbReference type="ARBA" id="ARBA00022840"/>
    </source>
</evidence>
<evidence type="ECO:0000313" key="14">
    <source>
        <dbReference type="Proteomes" id="UP000255326"/>
    </source>
</evidence>
<dbReference type="GO" id="GO:0005524">
    <property type="term" value="F:ATP binding"/>
    <property type="evidence" value="ECO:0007669"/>
    <property type="project" value="UniProtKB-KW"/>
</dbReference>
<organism evidence="13 14">
    <name type="scientific">Falsibacillus pallidus</name>
    <dbReference type="NCBI Taxonomy" id="493781"/>
    <lineage>
        <taxon>Bacteria</taxon>
        <taxon>Bacillati</taxon>
        <taxon>Bacillota</taxon>
        <taxon>Bacilli</taxon>
        <taxon>Bacillales</taxon>
        <taxon>Bacillaceae</taxon>
        <taxon>Falsibacillus</taxon>
    </lineage>
</organism>
<dbReference type="SMART" id="SM00388">
    <property type="entry name" value="HisKA"/>
    <property type="match status" value="1"/>
</dbReference>
<dbReference type="PANTHER" id="PTHR43065">
    <property type="entry name" value="SENSOR HISTIDINE KINASE"/>
    <property type="match status" value="1"/>
</dbReference>
<proteinExistence type="predicted"/>
<dbReference type="SUPFAM" id="SSF55785">
    <property type="entry name" value="PYP-like sensor domain (PAS domain)"/>
    <property type="match status" value="2"/>
</dbReference>
<evidence type="ECO:0000256" key="6">
    <source>
        <dbReference type="ARBA" id="ARBA00022777"/>
    </source>
</evidence>
<dbReference type="SMART" id="SM00387">
    <property type="entry name" value="HATPase_c"/>
    <property type="match status" value="1"/>
</dbReference>
<sequence>MQKTVRSDMTDVLLNHIPHPAILMKKDGTITASNQIFKELIGHGAISSKDLKKYIEESLSSAKSEFSISLISLRTTLIIEKNAAEDSFFGKFIMHSLSRSAGESKFSMFIQHYPDAIFYLNLEGEITRQNLSAKRFTHSFGKEREVNVPLTKFILEEDHEIHNRMMKQTFSLNRMPVLLRMRDSENEIHLLEVSYIPRIENDQYAGVYVIGQDKTQRLLIEDELKEVRVLLESYFQNAEKSSCILDENGYILKANTAFEQMVGRTKNELIGYSLSHIQRCGDCLDFNSQLYRVRDREYITGFETNVYDKQGNKKIISMSFSPMLGKKGRVIGMLVGLEDITSEKQTEDLLKKSEQLALIGQLAAGVAHEIRNPLTTLKGFMQLLREEMTQRAYFDVILDELQRIELITGEFLSLAKPHSIHFKQCSINKLLFEVAEFINIECLKNNVTLEVHVHEFMEVMCDIHQLKQVLLNIMKNALEAMPKGGELNIHLKRYEQMAIIQVKDSGIGIPEHRLKHLGEPFYSTKEKGTGLGLMISNKIIKEHKGNFVIESIEGEGTSVILELPLV</sequence>
<keyword evidence="3" id="KW-0597">Phosphoprotein</keyword>
<dbReference type="EC" id="2.7.13.3" evidence="2"/>
<name>A0A370GEY2_9BACI</name>
<evidence type="ECO:0000259" key="10">
    <source>
        <dbReference type="PROSITE" id="PS50109"/>
    </source>
</evidence>